<dbReference type="PANTHER" id="PTHR43386:SF1">
    <property type="entry name" value="D,D-DIPEPTIDE TRANSPORT SYSTEM PERMEASE PROTEIN DDPC-RELATED"/>
    <property type="match status" value="1"/>
</dbReference>
<protein>
    <submittedName>
        <fullName evidence="9">Dipeptide transport system permease protein DppC</fullName>
    </submittedName>
</protein>
<keyword evidence="3" id="KW-1003">Cell membrane</keyword>
<reference evidence="10" key="1">
    <citation type="submission" date="2018-02" db="EMBL/GenBank/DDBJ databases">
        <title>Genome sequence of Desulfocucumis palustris strain NAW-5.</title>
        <authorList>
            <person name="Watanabe M."/>
            <person name="Kojima H."/>
            <person name="Fukui M."/>
        </authorList>
    </citation>
    <scope>NUCLEOTIDE SEQUENCE [LARGE SCALE GENOMIC DNA]</scope>
    <source>
        <strain evidence="10">NAW-5</strain>
    </source>
</reference>
<keyword evidence="5 7" id="KW-1133">Transmembrane helix</keyword>
<accession>A0A2L2XGV1</accession>
<evidence type="ECO:0000256" key="3">
    <source>
        <dbReference type="ARBA" id="ARBA00022475"/>
    </source>
</evidence>
<comment type="caution">
    <text evidence="9">The sequence shown here is derived from an EMBL/GenBank/DDBJ whole genome shotgun (WGS) entry which is preliminary data.</text>
</comment>
<dbReference type="InterPro" id="IPR000515">
    <property type="entry name" value="MetI-like"/>
</dbReference>
<organism evidence="9 10">
    <name type="scientific">Desulfocucumis palustris</name>
    <dbReference type="NCBI Taxonomy" id="1898651"/>
    <lineage>
        <taxon>Bacteria</taxon>
        <taxon>Bacillati</taxon>
        <taxon>Bacillota</taxon>
        <taxon>Clostridia</taxon>
        <taxon>Eubacteriales</taxon>
        <taxon>Desulfocucumaceae</taxon>
        <taxon>Desulfocucumis</taxon>
    </lineage>
</organism>
<keyword evidence="10" id="KW-1185">Reference proteome</keyword>
<feature type="transmembrane region" description="Helical" evidence="7">
    <location>
        <begin position="130"/>
        <end position="158"/>
    </location>
</feature>
<feature type="transmembrane region" description="Helical" evidence="7">
    <location>
        <begin position="83"/>
        <end position="109"/>
    </location>
</feature>
<dbReference type="GO" id="GO:0055085">
    <property type="term" value="P:transmembrane transport"/>
    <property type="evidence" value="ECO:0007669"/>
    <property type="project" value="InterPro"/>
</dbReference>
<dbReference type="PANTHER" id="PTHR43386">
    <property type="entry name" value="OLIGOPEPTIDE TRANSPORT SYSTEM PERMEASE PROTEIN APPC"/>
    <property type="match status" value="1"/>
</dbReference>
<evidence type="ECO:0000256" key="2">
    <source>
        <dbReference type="ARBA" id="ARBA00022448"/>
    </source>
</evidence>
<feature type="domain" description="ABC transmembrane type-1" evidence="8">
    <location>
        <begin position="81"/>
        <end position="274"/>
    </location>
</feature>
<dbReference type="InterPro" id="IPR035906">
    <property type="entry name" value="MetI-like_sf"/>
</dbReference>
<dbReference type="SUPFAM" id="SSF161098">
    <property type="entry name" value="MetI-like"/>
    <property type="match status" value="1"/>
</dbReference>
<dbReference type="GO" id="GO:0005886">
    <property type="term" value="C:plasma membrane"/>
    <property type="evidence" value="ECO:0007669"/>
    <property type="project" value="UniProtKB-SubCell"/>
</dbReference>
<evidence type="ECO:0000256" key="5">
    <source>
        <dbReference type="ARBA" id="ARBA00022989"/>
    </source>
</evidence>
<keyword evidence="4 7" id="KW-0812">Transmembrane</keyword>
<dbReference type="Proteomes" id="UP000239549">
    <property type="component" value="Unassembled WGS sequence"/>
</dbReference>
<dbReference type="EMBL" id="BFAV01000073">
    <property type="protein sequence ID" value="GBF33111.1"/>
    <property type="molecule type" value="Genomic_DNA"/>
</dbReference>
<dbReference type="PROSITE" id="PS50928">
    <property type="entry name" value="ABC_TM1"/>
    <property type="match status" value="1"/>
</dbReference>
<evidence type="ECO:0000256" key="1">
    <source>
        <dbReference type="ARBA" id="ARBA00004651"/>
    </source>
</evidence>
<evidence type="ECO:0000256" key="4">
    <source>
        <dbReference type="ARBA" id="ARBA00022692"/>
    </source>
</evidence>
<dbReference type="CDD" id="cd06261">
    <property type="entry name" value="TM_PBP2"/>
    <property type="match status" value="1"/>
</dbReference>
<dbReference type="Gene3D" id="1.10.3720.10">
    <property type="entry name" value="MetI-like"/>
    <property type="match status" value="1"/>
</dbReference>
<evidence type="ECO:0000259" key="8">
    <source>
        <dbReference type="PROSITE" id="PS50928"/>
    </source>
</evidence>
<evidence type="ECO:0000313" key="10">
    <source>
        <dbReference type="Proteomes" id="UP000239549"/>
    </source>
</evidence>
<dbReference type="Pfam" id="PF00528">
    <property type="entry name" value="BPD_transp_1"/>
    <property type="match status" value="1"/>
</dbReference>
<keyword evidence="6 7" id="KW-0472">Membrane</keyword>
<comment type="subcellular location">
    <subcellularLocation>
        <location evidence="1 7">Cell membrane</location>
        <topology evidence="1 7">Multi-pass membrane protein</topology>
    </subcellularLocation>
</comment>
<evidence type="ECO:0000256" key="7">
    <source>
        <dbReference type="RuleBase" id="RU363032"/>
    </source>
</evidence>
<proteinExistence type="inferred from homology"/>
<dbReference type="AlphaFoldDB" id="A0A2L2XGV1"/>
<gene>
    <name evidence="9" type="ORF">DCCM_2208</name>
</gene>
<dbReference type="InterPro" id="IPR050366">
    <property type="entry name" value="BP-dependent_transpt_permease"/>
</dbReference>
<feature type="transmembrane region" description="Helical" evidence="7">
    <location>
        <begin position="255"/>
        <end position="274"/>
    </location>
</feature>
<name>A0A2L2XGV1_9FIRM</name>
<sequence>MKNIPAQPVKMIKWFHDFSWSGKLSAAVILAILLLAVFAPGLSIHPHNTSTGAPLQPPGGKHLLGTDELGVDLWAQICYGARVSLLVGLGTAFLAALGGGLVGIIAGYLGGWPDKFIMRLIDIMIVLPDFPLLIVLAAFLGPSLLNIIVVLALFSWVFPARITRSQVLALKEQSYIKSAETYGAGAWYLMWKHFLPEVFPLVAVNMIRLTGRAIVSEAGLSFLGLGDPTSKSWGLIIHHATSFKGIYFTDFWKWWLLYPWLALTMMVTALAFMSRELERIADPRLGGRRFSVH</sequence>
<evidence type="ECO:0000256" key="6">
    <source>
        <dbReference type="ARBA" id="ARBA00023136"/>
    </source>
</evidence>
<keyword evidence="2 7" id="KW-0813">Transport</keyword>
<evidence type="ECO:0000313" key="9">
    <source>
        <dbReference type="EMBL" id="GBF33111.1"/>
    </source>
</evidence>
<comment type="similarity">
    <text evidence="7">Belongs to the binding-protein-dependent transport system permease family.</text>
</comment>